<evidence type="ECO:0000256" key="2">
    <source>
        <dbReference type="ARBA" id="ARBA00022448"/>
    </source>
</evidence>
<dbReference type="SUPFAM" id="SSF103473">
    <property type="entry name" value="MFS general substrate transporter"/>
    <property type="match status" value="1"/>
</dbReference>
<evidence type="ECO:0000256" key="1">
    <source>
        <dbReference type="ARBA" id="ARBA00004141"/>
    </source>
</evidence>
<dbReference type="InterPro" id="IPR036259">
    <property type="entry name" value="MFS_trans_sf"/>
</dbReference>
<evidence type="ECO:0000256" key="6">
    <source>
        <dbReference type="SAM" id="Phobius"/>
    </source>
</evidence>
<sequence length="508" mass="55441">MEEQTPHSSLPGLEESEQSSLVEHTIDDALKLSGFGKVQIILSFISGVGMMTVLNETVGMSIILPVAQCDLHLSTWEKGIIAGSIYLGIMFASYFWGYLADTRGRQLILKYALFATSFFGAISCLATGFVSLLVLRFLTGVCVAAPASTVYAYLGEFTTPSRRSQMLSFASVWGGVGIVYASLVGWWILSYDWAFVISDSFEFKPWRLLFIINTLPAFLNGIAFCFCPESPKFLVSQGRNEEALEVLKMVYKLNKGTANVDGYEVTNLRLDAEDALALEQNGNNSGGLLKSMVQQILPIVKLPYLIYFIICCVHNIGAFAIYGGLGLWLPDIMNHIFSGSSSVLGMGICAILQQNGPQANGGELCDDEIETFLYTGTSGLMSIIQGLVFSIILRIVNPKIMIIFNFTFAGFCGVALQYISNSYVETALFCLEIVFAGYCVVLVNANVVNIFTTKFRAMAIAMTNVFGRLSGFLATAVIGPLMIGNCNDTFAILSAFLFICCSLTFFLP</sequence>
<dbReference type="Gene3D" id="1.20.1250.20">
    <property type="entry name" value="MFS general substrate transporter like domains"/>
    <property type="match status" value="1"/>
</dbReference>
<keyword evidence="9" id="KW-1185">Reference proteome</keyword>
<dbReference type="Pfam" id="PF07690">
    <property type="entry name" value="MFS_1"/>
    <property type="match status" value="1"/>
</dbReference>
<keyword evidence="3 6" id="KW-0812">Transmembrane</keyword>
<keyword evidence="5 6" id="KW-0472">Membrane</keyword>
<feature type="domain" description="Major facilitator superfamily (MFS) profile" evidence="7">
    <location>
        <begin position="35"/>
        <end position="508"/>
    </location>
</feature>
<organism evidence="8 9">
    <name type="scientific">Anopheles farauti</name>
    <dbReference type="NCBI Taxonomy" id="69004"/>
    <lineage>
        <taxon>Eukaryota</taxon>
        <taxon>Metazoa</taxon>
        <taxon>Ecdysozoa</taxon>
        <taxon>Arthropoda</taxon>
        <taxon>Hexapoda</taxon>
        <taxon>Insecta</taxon>
        <taxon>Pterygota</taxon>
        <taxon>Neoptera</taxon>
        <taxon>Endopterygota</taxon>
        <taxon>Diptera</taxon>
        <taxon>Nematocera</taxon>
        <taxon>Culicoidea</taxon>
        <taxon>Culicidae</taxon>
        <taxon>Anophelinae</taxon>
        <taxon>Anopheles</taxon>
    </lineage>
</organism>
<protein>
    <recommendedName>
        <fullName evidence="7">Major facilitator superfamily (MFS) profile domain-containing protein</fullName>
    </recommendedName>
</protein>
<evidence type="ECO:0000259" key="7">
    <source>
        <dbReference type="PROSITE" id="PS50850"/>
    </source>
</evidence>
<dbReference type="PANTHER" id="PTHR23511">
    <property type="entry name" value="SYNAPTIC VESICLE GLYCOPROTEIN 2"/>
    <property type="match status" value="1"/>
</dbReference>
<feature type="transmembrane region" description="Helical" evidence="6">
    <location>
        <begin position="372"/>
        <end position="393"/>
    </location>
</feature>
<name>A0A182QV94_9DIPT</name>
<dbReference type="PANTHER" id="PTHR23511:SF37">
    <property type="entry name" value="MAJOR FACILITATOR SUPERFAMILY (MFS) PROFILE DOMAIN-CONTAINING PROTEIN-RELATED"/>
    <property type="match status" value="1"/>
</dbReference>
<keyword evidence="2" id="KW-0813">Transport</keyword>
<feature type="transmembrane region" description="Helical" evidence="6">
    <location>
        <begin position="426"/>
        <end position="447"/>
    </location>
</feature>
<evidence type="ECO:0000256" key="4">
    <source>
        <dbReference type="ARBA" id="ARBA00022989"/>
    </source>
</evidence>
<proteinExistence type="predicted"/>
<feature type="transmembrane region" description="Helical" evidence="6">
    <location>
        <begin position="111"/>
        <end position="131"/>
    </location>
</feature>
<dbReference type="EMBL" id="AXCN02001157">
    <property type="status" value="NOT_ANNOTATED_CDS"/>
    <property type="molecule type" value="Genomic_DNA"/>
</dbReference>
<dbReference type="EnsemblMetazoa" id="AFAF017570-RA">
    <property type="protein sequence ID" value="AFAF017570-PA"/>
    <property type="gene ID" value="AFAF017570"/>
</dbReference>
<reference evidence="8" key="2">
    <citation type="submission" date="2020-05" db="UniProtKB">
        <authorList>
            <consortium name="EnsemblMetazoa"/>
        </authorList>
    </citation>
    <scope>IDENTIFICATION</scope>
    <source>
        <strain evidence="8">FAR1</strain>
    </source>
</reference>
<evidence type="ECO:0000256" key="3">
    <source>
        <dbReference type="ARBA" id="ARBA00022692"/>
    </source>
</evidence>
<dbReference type="InterPro" id="IPR020846">
    <property type="entry name" value="MFS_dom"/>
</dbReference>
<feature type="transmembrane region" description="Helical" evidence="6">
    <location>
        <begin position="459"/>
        <end position="483"/>
    </location>
</feature>
<dbReference type="VEuPathDB" id="VectorBase:AFAF017570"/>
<dbReference type="GO" id="GO:0016020">
    <property type="term" value="C:membrane"/>
    <property type="evidence" value="ECO:0007669"/>
    <property type="project" value="UniProtKB-SubCell"/>
</dbReference>
<dbReference type="InterPro" id="IPR011701">
    <property type="entry name" value="MFS"/>
</dbReference>
<feature type="transmembrane region" description="Helical" evidence="6">
    <location>
        <begin position="208"/>
        <end position="227"/>
    </location>
</feature>
<dbReference type="GO" id="GO:0022857">
    <property type="term" value="F:transmembrane transporter activity"/>
    <property type="evidence" value="ECO:0007669"/>
    <property type="project" value="InterPro"/>
</dbReference>
<comment type="subcellular location">
    <subcellularLocation>
        <location evidence="1">Membrane</location>
        <topology evidence="1">Multi-pass membrane protein</topology>
    </subcellularLocation>
</comment>
<feature type="transmembrane region" description="Helical" evidence="6">
    <location>
        <begin position="489"/>
        <end position="507"/>
    </location>
</feature>
<feature type="transmembrane region" description="Helical" evidence="6">
    <location>
        <begin position="400"/>
        <end position="420"/>
    </location>
</feature>
<dbReference type="AlphaFoldDB" id="A0A182QV94"/>
<reference evidence="9" key="1">
    <citation type="submission" date="2014-01" db="EMBL/GenBank/DDBJ databases">
        <title>The Genome Sequence of Anopheles farauti FAR1 (V2).</title>
        <authorList>
            <consortium name="The Broad Institute Genomics Platform"/>
            <person name="Neafsey D.E."/>
            <person name="Besansky N."/>
            <person name="Howell P."/>
            <person name="Walton C."/>
            <person name="Young S.K."/>
            <person name="Zeng Q."/>
            <person name="Gargeya S."/>
            <person name="Fitzgerald M."/>
            <person name="Haas B."/>
            <person name="Abouelleil A."/>
            <person name="Allen A.W."/>
            <person name="Alvarado L."/>
            <person name="Arachchi H.M."/>
            <person name="Berlin A.M."/>
            <person name="Chapman S.B."/>
            <person name="Gainer-Dewar J."/>
            <person name="Goldberg J."/>
            <person name="Griggs A."/>
            <person name="Gujja S."/>
            <person name="Hansen M."/>
            <person name="Howarth C."/>
            <person name="Imamovic A."/>
            <person name="Ireland A."/>
            <person name="Larimer J."/>
            <person name="McCowan C."/>
            <person name="Murphy C."/>
            <person name="Pearson M."/>
            <person name="Poon T.W."/>
            <person name="Priest M."/>
            <person name="Roberts A."/>
            <person name="Saif S."/>
            <person name="Shea T."/>
            <person name="Sisk P."/>
            <person name="Sykes S."/>
            <person name="Wortman J."/>
            <person name="Nusbaum C."/>
            <person name="Birren B."/>
        </authorList>
    </citation>
    <scope>NUCLEOTIDE SEQUENCE [LARGE SCALE GENOMIC DNA]</scope>
    <source>
        <strain evidence="9">FAR1</strain>
    </source>
</reference>
<evidence type="ECO:0000313" key="9">
    <source>
        <dbReference type="Proteomes" id="UP000075886"/>
    </source>
</evidence>
<evidence type="ECO:0000313" key="8">
    <source>
        <dbReference type="EnsemblMetazoa" id="AFAF017570-PA"/>
    </source>
</evidence>
<dbReference type="STRING" id="69004.A0A182QV94"/>
<feature type="transmembrane region" description="Helical" evidence="6">
    <location>
        <begin position="304"/>
        <end position="329"/>
    </location>
</feature>
<accession>A0A182QV94</accession>
<feature type="transmembrane region" description="Helical" evidence="6">
    <location>
        <begin position="79"/>
        <end position="99"/>
    </location>
</feature>
<dbReference type="Proteomes" id="UP000075886">
    <property type="component" value="Unassembled WGS sequence"/>
</dbReference>
<evidence type="ECO:0000256" key="5">
    <source>
        <dbReference type="ARBA" id="ARBA00023136"/>
    </source>
</evidence>
<feature type="transmembrane region" description="Helical" evidence="6">
    <location>
        <begin position="166"/>
        <end position="188"/>
    </location>
</feature>
<feature type="transmembrane region" description="Helical" evidence="6">
    <location>
        <begin position="137"/>
        <end position="154"/>
    </location>
</feature>
<dbReference type="PROSITE" id="PS50850">
    <property type="entry name" value="MFS"/>
    <property type="match status" value="1"/>
</dbReference>
<keyword evidence="4 6" id="KW-1133">Transmembrane helix</keyword>
<feature type="transmembrane region" description="Helical" evidence="6">
    <location>
        <begin position="40"/>
        <end position="67"/>
    </location>
</feature>